<proteinExistence type="predicted"/>
<dbReference type="AlphaFoldDB" id="X1DQ14"/>
<name>X1DQ14_9ZZZZ</name>
<evidence type="ECO:0000313" key="1">
    <source>
        <dbReference type="EMBL" id="GAG98491.1"/>
    </source>
</evidence>
<accession>X1DQ14</accession>
<comment type="caution">
    <text evidence="1">The sequence shown here is derived from an EMBL/GenBank/DDBJ whole genome shotgun (WGS) entry which is preliminary data.</text>
</comment>
<sequence>MRSLDVLVNKWRAFKEFVKRLWDSYLDYYSQSTYPSWDPNFEDIIMYQYLFEEEEAEDNLSTQEAVKKE</sequence>
<protein>
    <submittedName>
        <fullName evidence="1">Uncharacterized protein</fullName>
    </submittedName>
</protein>
<dbReference type="EMBL" id="BART01029211">
    <property type="protein sequence ID" value="GAG98491.1"/>
    <property type="molecule type" value="Genomic_DNA"/>
</dbReference>
<gene>
    <name evidence="1" type="ORF">S01H4_51323</name>
</gene>
<organism evidence="1">
    <name type="scientific">marine sediment metagenome</name>
    <dbReference type="NCBI Taxonomy" id="412755"/>
    <lineage>
        <taxon>unclassified sequences</taxon>
        <taxon>metagenomes</taxon>
        <taxon>ecological metagenomes</taxon>
    </lineage>
</organism>
<reference evidence="1" key="1">
    <citation type="journal article" date="2014" name="Front. Microbiol.">
        <title>High frequency of phylogenetically diverse reductive dehalogenase-homologous genes in deep subseafloor sedimentary metagenomes.</title>
        <authorList>
            <person name="Kawai M."/>
            <person name="Futagami T."/>
            <person name="Toyoda A."/>
            <person name="Takaki Y."/>
            <person name="Nishi S."/>
            <person name="Hori S."/>
            <person name="Arai W."/>
            <person name="Tsubouchi T."/>
            <person name="Morono Y."/>
            <person name="Uchiyama I."/>
            <person name="Ito T."/>
            <person name="Fujiyama A."/>
            <person name="Inagaki F."/>
            <person name="Takami H."/>
        </authorList>
    </citation>
    <scope>NUCLEOTIDE SEQUENCE</scope>
    <source>
        <strain evidence="1">Expedition CK06-06</strain>
    </source>
</reference>